<dbReference type="GO" id="GO:0003964">
    <property type="term" value="F:RNA-directed DNA polymerase activity"/>
    <property type="evidence" value="ECO:0007669"/>
    <property type="project" value="UniProtKB-KW"/>
</dbReference>
<comment type="caution">
    <text evidence="1">The sequence shown here is derived from an EMBL/GenBank/DDBJ whole genome shotgun (WGS) entry which is preliminary data.</text>
</comment>
<keyword evidence="1" id="KW-0695">RNA-directed DNA polymerase</keyword>
<dbReference type="AlphaFoldDB" id="A0A699TTV7"/>
<dbReference type="EMBL" id="BKCJ011271109">
    <property type="protein sequence ID" value="GFD13250.1"/>
    <property type="molecule type" value="Genomic_DNA"/>
</dbReference>
<organism evidence="1">
    <name type="scientific">Tanacetum cinerariifolium</name>
    <name type="common">Dalmatian daisy</name>
    <name type="synonym">Chrysanthemum cinerariifolium</name>
    <dbReference type="NCBI Taxonomy" id="118510"/>
    <lineage>
        <taxon>Eukaryota</taxon>
        <taxon>Viridiplantae</taxon>
        <taxon>Streptophyta</taxon>
        <taxon>Embryophyta</taxon>
        <taxon>Tracheophyta</taxon>
        <taxon>Spermatophyta</taxon>
        <taxon>Magnoliopsida</taxon>
        <taxon>eudicotyledons</taxon>
        <taxon>Gunneridae</taxon>
        <taxon>Pentapetalae</taxon>
        <taxon>asterids</taxon>
        <taxon>campanulids</taxon>
        <taxon>Asterales</taxon>
        <taxon>Asteraceae</taxon>
        <taxon>Asteroideae</taxon>
        <taxon>Anthemideae</taxon>
        <taxon>Anthemidinae</taxon>
        <taxon>Tanacetum</taxon>
    </lineage>
</organism>
<feature type="non-terminal residue" evidence="1">
    <location>
        <position position="1"/>
    </location>
</feature>
<name>A0A699TTV7_TANCI</name>
<gene>
    <name evidence="1" type="ORF">Tci_885219</name>
</gene>
<sequence length="87" mass="9789">DPERTVRRRNRSDLALLINFEEINMANNINQNNHDQPPPEGPNVPAPDLQTIEEMCQPTLNGWGGPIAPVTIQANDFGLKHHMIKQV</sequence>
<keyword evidence="1" id="KW-0808">Transferase</keyword>
<reference evidence="1" key="1">
    <citation type="journal article" date="2019" name="Sci. Rep.">
        <title>Draft genome of Tanacetum cinerariifolium, the natural source of mosquito coil.</title>
        <authorList>
            <person name="Yamashiro T."/>
            <person name="Shiraishi A."/>
            <person name="Satake H."/>
            <person name="Nakayama K."/>
        </authorList>
    </citation>
    <scope>NUCLEOTIDE SEQUENCE</scope>
</reference>
<keyword evidence="1" id="KW-0548">Nucleotidyltransferase</keyword>
<evidence type="ECO:0000313" key="1">
    <source>
        <dbReference type="EMBL" id="GFD13250.1"/>
    </source>
</evidence>
<protein>
    <submittedName>
        <fullName evidence="1">Reverse transcriptase domain-containing protein</fullName>
    </submittedName>
</protein>
<accession>A0A699TTV7</accession>
<proteinExistence type="predicted"/>